<evidence type="ECO:0000313" key="3">
    <source>
        <dbReference type="Proteomes" id="UP000598820"/>
    </source>
</evidence>
<feature type="transmembrane region" description="Helical" evidence="1">
    <location>
        <begin position="272"/>
        <end position="291"/>
    </location>
</feature>
<feature type="transmembrane region" description="Helical" evidence="1">
    <location>
        <begin position="208"/>
        <end position="232"/>
    </location>
</feature>
<dbReference type="Pfam" id="PF26314">
    <property type="entry name" value="MptA_B_family"/>
    <property type="match status" value="1"/>
</dbReference>
<feature type="transmembrane region" description="Helical" evidence="1">
    <location>
        <begin position="70"/>
        <end position="90"/>
    </location>
</feature>
<reference evidence="2" key="1">
    <citation type="submission" date="2020-09" db="EMBL/GenBank/DDBJ databases">
        <authorList>
            <person name="Kim M.K."/>
        </authorList>
    </citation>
    <scope>NUCLEOTIDE SEQUENCE</scope>
    <source>
        <strain evidence="2">BT702</strain>
    </source>
</reference>
<feature type="transmembrane region" description="Helical" evidence="1">
    <location>
        <begin position="165"/>
        <end position="187"/>
    </location>
</feature>
<keyword evidence="3" id="KW-1185">Reference proteome</keyword>
<organism evidence="2 3">
    <name type="scientific">Spirosoma profusum</name>
    <dbReference type="NCBI Taxonomy" id="2771354"/>
    <lineage>
        <taxon>Bacteria</taxon>
        <taxon>Pseudomonadati</taxon>
        <taxon>Bacteroidota</taxon>
        <taxon>Cytophagia</taxon>
        <taxon>Cytophagales</taxon>
        <taxon>Cytophagaceae</taxon>
        <taxon>Spirosoma</taxon>
    </lineage>
</organism>
<feature type="transmembrane region" description="Helical" evidence="1">
    <location>
        <begin position="238"/>
        <end position="260"/>
    </location>
</feature>
<keyword evidence="1" id="KW-1133">Transmembrane helix</keyword>
<name>A0A927AWA6_9BACT</name>
<accession>A0A927AWA6</accession>
<dbReference type="AlphaFoldDB" id="A0A927AWA6"/>
<evidence type="ECO:0008006" key="4">
    <source>
        <dbReference type="Google" id="ProtNLM"/>
    </source>
</evidence>
<dbReference type="EMBL" id="JACWZY010000061">
    <property type="protein sequence ID" value="MBD2705556.1"/>
    <property type="molecule type" value="Genomic_DNA"/>
</dbReference>
<feature type="transmembrane region" description="Helical" evidence="1">
    <location>
        <begin position="332"/>
        <end position="354"/>
    </location>
</feature>
<feature type="transmembrane region" description="Helical" evidence="1">
    <location>
        <begin position="7"/>
        <end position="25"/>
    </location>
</feature>
<gene>
    <name evidence="2" type="ORF">IC229_33415</name>
</gene>
<dbReference type="RefSeq" id="WP_190893093.1">
    <property type="nucleotide sequence ID" value="NZ_JACWZY010000061.1"/>
</dbReference>
<comment type="caution">
    <text evidence="2">The sequence shown here is derived from an EMBL/GenBank/DDBJ whole genome shotgun (WGS) entry which is preliminary data.</text>
</comment>
<sequence>MITPFRIGWLFLSLTLFTLIGYGLARPQFNLLLLLYGLTFWGYVRITRPLWAIAQQPLSSQITLPEPDRFLFLAAIIFRVSLLAVIPNLSDDYIRFVWDGHLVANGYNPYLYLPSQIIHTPLAATAGLTESLYKSLNSPNYFTVYPTVNQALFGLAAWLSANNLLGNLIGLRIPILLAEVGTLWLMPKLLRQLNQNPNLALLYGLNPLVILELTGNIHYESVMIFFVLLAVWLFVQKRWFACSATLALGIATKLLPLLFFPLLIRYLGWKRGLAFGSLTLVLTAVLFFPFVNAELIRNLFSSLHLYFQKFEFNASIYYLIRAVGYVVTGNSIIIGAGIALSILIVIGAFIIAFGDFSFLTGVSLATRMLLTMSLYWLLATTVHPWYITSLVAITLFTPFRYPLVWSGLAMLTYGAYRTYPYNENLPLVGLEYVLLLVYGLYEWQQVRKRLVIG</sequence>
<protein>
    <recommendedName>
        <fullName evidence="4">DUF2029 domain-containing protein</fullName>
    </recommendedName>
</protein>
<evidence type="ECO:0000256" key="1">
    <source>
        <dbReference type="SAM" id="Phobius"/>
    </source>
</evidence>
<proteinExistence type="predicted"/>
<dbReference type="Proteomes" id="UP000598820">
    <property type="component" value="Unassembled WGS sequence"/>
</dbReference>
<feature type="transmembrane region" description="Helical" evidence="1">
    <location>
        <begin position="374"/>
        <end position="396"/>
    </location>
</feature>
<evidence type="ECO:0000313" key="2">
    <source>
        <dbReference type="EMBL" id="MBD2705556.1"/>
    </source>
</evidence>
<keyword evidence="1" id="KW-0812">Transmembrane</keyword>
<feature type="transmembrane region" description="Helical" evidence="1">
    <location>
        <begin position="425"/>
        <end position="441"/>
    </location>
</feature>
<keyword evidence="1" id="KW-0472">Membrane</keyword>